<dbReference type="GO" id="GO:0004497">
    <property type="term" value="F:monooxygenase activity"/>
    <property type="evidence" value="ECO:0007669"/>
    <property type="project" value="UniProtKB-KW"/>
</dbReference>
<comment type="similarity">
    <text evidence="2 12">Belongs to the cytochrome P450 family.</text>
</comment>
<keyword evidence="7 12" id="KW-0560">Oxidoreductase</keyword>
<dbReference type="PANTHER" id="PTHR24282:SF127">
    <property type="entry name" value="CYTOCHROME P450 72A15"/>
    <property type="match status" value="1"/>
</dbReference>
<keyword evidence="5 11" id="KW-0479">Metal-binding</keyword>
<sequence>MAIAALELLYVLGSLVALRLAWQVLEWGWLSPRRLGRALRAEGLRGTAYRFPAGDAKDEERLLAAARAKPMPSLSHAISARVGPLVHNAIHEHGKISVVWIGPTPKVILSDPKLVREVLSKSSKFGDFQKPKLPSHFIKLIAQGLTVHEDVWPEMQDLTGDAISRAAFGSSLIEGRRIFRIQAEQIKIANEMTNLYIPGYTYLPTKPNRRIKANAREVEALLRGIITKRETAMKNGHADDSDLLGKLMQSNVEEAHGGGGSSKPMMTMEDIIGELKLFYFAGMETTSALLAWTLIVLSMHPEWQDRAREEVLEVFGKNEPNINGTNSLKVVTMVLYEVLRLYPPIIDLERQTWKEMELGGVRYPPGVTLLLPILAIHHDPDLWGEDVDQFRPERFADGISKASRDTPAFFPFGWGPRICVGQNFALLEAKVALAMLLQRFSFGLSPSYTHAPFSVSTVQPEHGAQIVVKKI</sequence>
<name>A0A1D6NI46_MAIZE</name>
<keyword evidence="9 12" id="KW-0503">Monooxygenase</keyword>
<evidence type="ECO:0000256" key="10">
    <source>
        <dbReference type="ARBA" id="ARBA00023136"/>
    </source>
</evidence>
<dbReference type="SUPFAM" id="SSF48264">
    <property type="entry name" value="Cytochrome P450"/>
    <property type="match status" value="1"/>
</dbReference>
<dbReference type="InterPro" id="IPR001128">
    <property type="entry name" value="Cyt_P450"/>
</dbReference>
<proteinExistence type="inferred from homology"/>
<evidence type="ECO:0000256" key="8">
    <source>
        <dbReference type="ARBA" id="ARBA00023004"/>
    </source>
</evidence>
<dbReference type="SMR" id="A0A1D6NI46"/>
<evidence type="ECO:0000256" key="5">
    <source>
        <dbReference type="ARBA" id="ARBA00022723"/>
    </source>
</evidence>
<keyword evidence="8 11" id="KW-0408">Iron</keyword>
<gene>
    <name evidence="13" type="ORF">ZEAMMB73_Zm00001d044147</name>
</gene>
<comment type="subcellular location">
    <subcellularLocation>
        <location evidence="1">Membrane</location>
    </subcellularLocation>
</comment>
<dbReference type="PRINTS" id="PR00385">
    <property type="entry name" value="P450"/>
</dbReference>
<evidence type="ECO:0000256" key="4">
    <source>
        <dbReference type="ARBA" id="ARBA00022692"/>
    </source>
</evidence>
<dbReference type="GO" id="GO:0005506">
    <property type="term" value="F:iron ion binding"/>
    <property type="evidence" value="ECO:0007669"/>
    <property type="project" value="InterPro"/>
</dbReference>
<protein>
    <submittedName>
        <fullName evidence="13">Cytochrome P450 family 72 subfamily A polypeptide 8</fullName>
    </submittedName>
</protein>
<evidence type="ECO:0000256" key="1">
    <source>
        <dbReference type="ARBA" id="ARBA00004370"/>
    </source>
</evidence>
<evidence type="ECO:0000256" key="7">
    <source>
        <dbReference type="ARBA" id="ARBA00023002"/>
    </source>
</evidence>
<dbReference type="InterPro" id="IPR036396">
    <property type="entry name" value="Cyt_P450_sf"/>
</dbReference>
<keyword evidence="4" id="KW-0812">Transmembrane</keyword>
<dbReference type="PANTHER" id="PTHR24282">
    <property type="entry name" value="CYTOCHROME P450 FAMILY MEMBER"/>
    <property type="match status" value="1"/>
</dbReference>
<dbReference type="InterPro" id="IPR017972">
    <property type="entry name" value="Cyt_P450_CS"/>
</dbReference>
<dbReference type="PRINTS" id="PR00463">
    <property type="entry name" value="EP450I"/>
</dbReference>
<comment type="cofactor">
    <cofactor evidence="11">
        <name>heme</name>
        <dbReference type="ChEBI" id="CHEBI:30413"/>
    </cofactor>
</comment>
<reference evidence="13" key="1">
    <citation type="submission" date="2015-12" db="EMBL/GenBank/DDBJ databases">
        <title>Update maize B73 reference genome by single molecule sequencing technologies.</title>
        <authorList>
            <consortium name="Maize Genome Sequencing Project"/>
            <person name="Ware D."/>
        </authorList>
    </citation>
    <scope>NUCLEOTIDE SEQUENCE [LARGE SCALE GENOMIC DNA]</scope>
    <source>
        <tissue evidence="13">Seedling</tissue>
    </source>
</reference>
<evidence type="ECO:0000256" key="3">
    <source>
        <dbReference type="ARBA" id="ARBA00022617"/>
    </source>
</evidence>
<dbReference type="PaxDb" id="4577-GRMZM2G147774_P01"/>
<dbReference type="GO" id="GO:0016705">
    <property type="term" value="F:oxidoreductase activity, acting on paired donors, with incorporation or reduction of molecular oxygen"/>
    <property type="evidence" value="ECO:0007669"/>
    <property type="project" value="InterPro"/>
</dbReference>
<dbReference type="AlphaFoldDB" id="A0A1D6NI46"/>
<dbReference type="OMA" id="EGPRSCP"/>
<evidence type="ECO:0000256" key="11">
    <source>
        <dbReference type="PIRSR" id="PIRSR602401-1"/>
    </source>
</evidence>
<dbReference type="PROSITE" id="PS00086">
    <property type="entry name" value="CYTOCHROME_P450"/>
    <property type="match status" value="1"/>
</dbReference>
<dbReference type="InterPro" id="IPR050665">
    <property type="entry name" value="Cytochrome_P450_Monooxygen"/>
</dbReference>
<dbReference type="GO" id="GO:0006629">
    <property type="term" value="P:lipid metabolic process"/>
    <property type="evidence" value="ECO:0007669"/>
    <property type="project" value="UniProtKB-ARBA"/>
</dbReference>
<dbReference type="Pfam" id="PF00067">
    <property type="entry name" value="p450"/>
    <property type="match status" value="1"/>
</dbReference>
<dbReference type="eggNOG" id="KOG0157">
    <property type="taxonomic scope" value="Eukaryota"/>
</dbReference>
<evidence type="ECO:0000256" key="6">
    <source>
        <dbReference type="ARBA" id="ARBA00022989"/>
    </source>
</evidence>
<organism evidence="13">
    <name type="scientific">Zea mays</name>
    <name type="common">Maize</name>
    <dbReference type="NCBI Taxonomy" id="4577"/>
    <lineage>
        <taxon>Eukaryota</taxon>
        <taxon>Viridiplantae</taxon>
        <taxon>Streptophyta</taxon>
        <taxon>Embryophyta</taxon>
        <taxon>Tracheophyta</taxon>
        <taxon>Spermatophyta</taxon>
        <taxon>Magnoliopsida</taxon>
        <taxon>Liliopsida</taxon>
        <taxon>Poales</taxon>
        <taxon>Poaceae</taxon>
        <taxon>PACMAD clade</taxon>
        <taxon>Panicoideae</taxon>
        <taxon>Andropogonodae</taxon>
        <taxon>Andropogoneae</taxon>
        <taxon>Tripsacinae</taxon>
        <taxon>Zea</taxon>
    </lineage>
</organism>
<evidence type="ECO:0000256" key="12">
    <source>
        <dbReference type="RuleBase" id="RU000461"/>
    </source>
</evidence>
<feature type="binding site" description="axial binding residue" evidence="11">
    <location>
        <position position="419"/>
    </location>
    <ligand>
        <name>heme</name>
        <dbReference type="ChEBI" id="CHEBI:30413"/>
    </ligand>
    <ligandPart>
        <name>Fe</name>
        <dbReference type="ChEBI" id="CHEBI:18248"/>
    </ligandPart>
</feature>
<evidence type="ECO:0000256" key="2">
    <source>
        <dbReference type="ARBA" id="ARBA00010617"/>
    </source>
</evidence>
<keyword evidence="10" id="KW-0472">Membrane</keyword>
<dbReference type="InterPro" id="IPR002401">
    <property type="entry name" value="Cyt_P450_E_grp-I"/>
</dbReference>
<evidence type="ECO:0000256" key="9">
    <source>
        <dbReference type="ARBA" id="ARBA00023033"/>
    </source>
</evidence>
<keyword evidence="6" id="KW-1133">Transmembrane helix</keyword>
<dbReference type="GO" id="GO:0016020">
    <property type="term" value="C:membrane"/>
    <property type="evidence" value="ECO:0007669"/>
    <property type="project" value="UniProtKB-SubCell"/>
</dbReference>
<dbReference type="InParanoid" id="A0A1D6NI46"/>
<dbReference type="GO" id="GO:0020037">
    <property type="term" value="F:heme binding"/>
    <property type="evidence" value="ECO:0007669"/>
    <property type="project" value="InterPro"/>
</dbReference>
<dbReference type="STRING" id="4577.A0A1D6NI46"/>
<keyword evidence="3 11" id="KW-0349">Heme</keyword>
<dbReference type="Gene3D" id="1.10.630.10">
    <property type="entry name" value="Cytochrome P450"/>
    <property type="match status" value="1"/>
</dbReference>
<dbReference type="ExpressionAtlas" id="A0A1D6NI46">
    <property type="expression patterns" value="baseline and differential"/>
</dbReference>
<evidence type="ECO:0000313" key="13">
    <source>
        <dbReference type="EMBL" id="ONM40044.1"/>
    </source>
</evidence>
<dbReference type="EMBL" id="CM007649">
    <property type="protein sequence ID" value="ONM40044.1"/>
    <property type="molecule type" value="Genomic_DNA"/>
</dbReference>
<accession>A0A1D6NI46</accession>